<evidence type="ECO:0000259" key="5">
    <source>
        <dbReference type="Pfam" id="PF04542"/>
    </source>
</evidence>
<dbReference type="InterPro" id="IPR013325">
    <property type="entry name" value="RNA_pol_sigma_r2"/>
</dbReference>
<dbReference type="InterPro" id="IPR007627">
    <property type="entry name" value="RNA_pol_sigma70_r2"/>
</dbReference>
<dbReference type="Proteomes" id="UP001168528">
    <property type="component" value="Unassembled WGS sequence"/>
</dbReference>
<feature type="domain" description="RNA polymerase sigma-70 region 2" evidence="5">
    <location>
        <begin position="32"/>
        <end position="96"/>
    </location>
</feature>
<evidence type="ECO:0000256" key="1">
    <source>
        <dbReference type="ARBA" id="ARBA00023015"/>
    </source>
</evidence>
<evidence type="ECO:0000313" key="6">
    <source>
        <dbReference type="EMBL" id="MDO1451585.1"/>
    </source>
</evidence>
<keyword evidence="7" id="KW-1185">Reference proteome</keyword>
<dbReference type="InterPro" id="IPR039425">
    <property type="entry name" value="RNA_pol_sigma-70-like"/>
</dbReference>
<dbReference type="PANTHER" id="PTHR43133:SF8">
    <property type="entry name" value="RNA POLYMERASE SIGMA FACTOR HI_1459-RELATED"/>
    <property type="match status" value="1"/>
</dbReference>
<evidence type="ECO:0000313" key="7">
    <source>
        <dbReference type="Proteomes" id="UP001168528"/>
    </source>
</evidence>
<reference evidence="6" key="1">
    <citation type="submission" date="2023-07" db="EMBL/GenBank/DDBJ databases">
        <title>The genome sequence of Rhodocytophaga aerolata KACC 12507.</title>
        <authorList>
            <person name="Zhang X."/>
        </authorList>
    </citation>
    <scope>NUCLEOTIDE SEQUENCE</scope>
    <source>
        <strain evidence="6">KACC 12507</strain>
    </source>
</reference>
<evidence type="ECO:0000256" key="2">
    <source>
        <dbReference type="ARBA" id="ARBA00023082"/>
    </source>
</evidence>
<sequence>MSHSYTLHQISLAEQKIVSLLKDKNKEGFELLYDTYSKSLYTLSLHLTSNSSVAEQVMENTFIYIWKNIDSFLPARSSFGVWLVCIVKGEAIKLIGSTKS</sequence>
<evidence type="ECO:0000256" key="3">
    <source>
        <dbReference type="ARBA" id="ARBA00023125"/>
    </source>
</evidence>
<dbReference type="EMBL" id="JAUKPO010000068">
    <property type="protein sequence ID" value="MDO1451585.1"/>
    <property type="molecule type" value="Genomic_DNA"/>
</dbReference>
<proteinExistence type="predicted"/>
<keyword evidence="1" id="KW-0805">Transcription regulation</keyword>
<comment type="caution">
    <text evidence="6">The sequence shown here is derived from an EMBL/GenBank/DDBJ whole genome shotgun (WGS) entry which is preliminary data.</text>
</comment>
<dbReference type="RefSeq" id="WP_302042382.1">
    <property type="nucleotide sequence ID" value="NZ_JAUKPO010000068.1"/>
</dbReference>
<gene>
    <name evidence="6" type="ORF">Q0590_35260</name>
</gene>
<accession>A0ABT8RKI1</accession>
<dbReference type="PANTHER" id="PTHR43133">
    <property type="entry name" value="RNA POLYMERASE ECF-TYPE SIGMA FACTO"/>
    <property type="match status" value="1"/>
</dbReference>
<dbReference type="Pfam" id="PF04542">
    <property type="entry name" value="Sigma70_r2"/>
    <property type="match status" value="1"/>
</dbReference>
<keyword evidence="3" id="KW-0238">DNA-binding</keyword>
<organism evidence="6 7">
    <name type="scientific">Rhodocytophaga aerolata</name>
    <dbReference type="NCBI Taxonomy" id="455078"/>
    <lineage>
        <taxon>Bacteria</taxon>
        <taxon>Pseudomonadati</taxon>
        <taxon>Bacteroidota</taxon>
        <taxon>Cytophagia</taxon>
        <taxon>Cytophagales</taxon>
        <taxon>Rhodocytophagaceae</taxon>
        <taxon>Rhodocytophaga</taxon>
    </lineage>
</organism>
<name>A0ABT8RKI1_9BACT</name>
<keyword evidence="2" id="KW-0731">Sigma factor</keyword>
<protein>
    <submittedName>
        <fullName evidence="6">Sigma factor</fullName>
    </submittedName>
</protein>
<dbReference type="Gene3D" id="1.10.1740.10">
    <property type="match status" value="1"/>
</dbReference>
<keyword evidence="4" id="KW-0804">Transcription</keyword>
<dbReference type="SUPFAM" id="SSF88946">
    <property type="entry name" value="Sigma2 domain of RNA polymerase sigma factors"/>
    <property type="match status" value="1"/>
</dbReference>
<evidence type="ECO:0000256" key="4">
    <source>
        <dbReference type="ARBA" id="ARBA00023163"/>
    </source>
</evidence>